<gene>
    <name evidence="1" type="ORF">G3V02_004674</name>
</gene>
<protein>
    <submittedName>
        <fullName evidence="1">Uncharacterized protein</fullName>
    </submittedName>
</protein>
<comment type="caution">
    <text evidence="1">The sequence shown here is derived from an EMBL/GenBank/DDBJ whole genome shotgun (WGS) entry which is preliminary data.</text>
</comment>
<name>A0A727BA15_SALET</name>
<dbReference type="EMBL" id="DAARBX010000033">
    <property type="protein sequence ID" value="HAE1795865.1"/>
    <property type="molecule type" value="Genomic_DNA"/>
</dbReference>
<evidence type="ECO:0000313" key="1">
    <source>
        <dbReference type="EMBL" id="HAE1795865.1"/>
    </source>
</evidence>
<reference evidence="1" key="1">
    <citation type="journal article" date="2018" name="Genome Biol.">
        <title>SKESA: strategic k-mer extension for scrupulous assemblies.</title>
        <authorList>
            <person name="Souvorov A."/>
            <person name="Agarwala R."/>
            <person name="Lipman D.J."/>
        </authorList>
    </citation>
    <scope>NUCLEOTIDE SEQUENCE</scope>
    <source>
        <strain evidence="1">BCW_2640</strain>
    </source>
</reference>
<sequence>MADYGIRIYHQDGSHFNFTDQATMCRLLGMGQTQNHALAQTTTTFTENTGIRVPEGYDWWLWQTFNVVQNWGVIVPWSAVFSGFGPAGPGQAWAFLDANRVINVRWEYTYIEDRVGDRLVFANFYIPSLLYGAVCWPVAQQYEYGFQIYGVDNLSGVFDTSLVSYLMWKGEIDIYDGWNPAHINPAFTLHNSLCFFYTTDPDAVISIDYNMRYRVWRNGRRTTSPVRARVCIFGNGAPVSPLADYGLEVWNPRTGQRVYNSGRDVLIRPRLVSVQAALTMVNQQLVYDRVTVPGISRPMYAPTNTGAGVSYGVSWNEKGEDMPAYYTWVSSDGYSLYQRAGGEVAVFNEIPPDRRLIRYDNVHYSNAVNPVMVINAEDYFVF</sequence>
<dbReference type="AlphaFoldDB" id="A0A727BA15"/>
<proteinExistence type="predicted"/>
<accession>A0A727BA15</accession>
<organism evidence="1">
    <name type="scientific">Salmonella enterica subsp. enterica serovar Ank</name>
    <dbReference type="NCBI Taxonomy" id="1173578"/>
    <lineage>
        <taxon>Bacteria</taxon>
        <taxon>Pseudomonadati</taxon>
        <taxon>Pseudomonadota</taxon>
        <taxon>Gammaproteobacteria</taxon>
        <taxon>Enterobacterales</taxon>
        <taxon>Enterobacteriaceae</taxon>
        <taxon>Salmonella</taxon>
    </lineage>
</organism>
<reference evidence="1" key="2">
    <citation type="submission" date="2018-07" db="EMBL/GenBank/DDBJ databases">
        <authorList>
            <consortium name="NCBI Pathogen Detection Project"/>
        </authorList>
    </citation>
    <scope>NUCLEOTIDE SEQUENCE</scope>
    <source>
        <strain evidence="1">BCW_2640</strain>
    </source>
</reference>